<gene>
    <name evidence="1" type="ORF">Slati_2400500</name>
</gene>
<dbReference type="AlphaFoldDB" id="A0AAW2WD30"/>
<accession>A0AAW2WD30</accession>
<comment type="caution">
    <text evidence="1">The sequence shown here is derived from an EMBL/GenBank/DDBJ whole genome shotgun (WGS) entry which is preliminary data.</text>
</comment>
<sequence length="131" mass="14927">MSFSPTSVGGFLSPLAMISNWSEGVEEWVRHVREGLEHDHFNMFIMLNWSLWERRNKLVMENADCQPDECVAYAEKLVLGFSNVVTTKHPCNPSPSRWTIPKQDEIKINFDVLVSNKKNGVGVGVIAQDHR</sequence>
<organism evidence="1">
    <name type="scientific">Sesamum latifolium</name>
    <dbReference type="NCBI Taxonomy" id="2727402"/>
    <lineage>
        <taxon>Eukaryota</taxon>
        <taxon>Viridiplantae</taxon>
        <taxon>Streptophyta</taxon>
        <taxon>Embryophyta</taxon>
        <taxon>Tracheophyta</taxon>
        <taxon>Spermatophyta</taxon>
        <taxon>Magnoliopsida</taxon>
        <taxon>eudicotyledons</taxon>
        <taxon>Gunneridae</taxon>
        <taxon>Pentapetalae</taxon>
        <taxon>asterids</taxon>
        <taxon>lamiids</taxon>
        <taxon>Lamiales</taxon>
        <taxon>Pedaliaceae</taxon>
        <taxon>Sesamum</taxon>
    </lineage>
</organism>
<reference evidence="1" key="2">
    <citation type="journal article" date="2024" name="Plant">
        <title>Genomic evolution and insights into agronomic trait innovations of Sesamum species.</title>
        <authorList>
            <person name="Miao H."/>
            <person name="Wang L."/>
            <person name="Qu L."/>
            <person name="Liu H."/>
            <person name="Sun Y."/>
            <person name="Le M."/>
            <person name="Wang Q."/>
            <person name="Wei S."/>
            <person name="Zheng Y."/>
            <person name="Lin W."/>
            <person name="Duan Y."/>
            <person name="Cao H."/>
            <person name="Xiong S."/>
            <person name="Wang X."/>
            <person name="Wei L."/>
            <person name="Li C."/>
            <person name="Ma Q."/>
            <person name="Ju M."/>
            <person name="Zhao R."/>
            <person name="Li G."/>
            <person name="Mu C."/>
            <person name="Tian Q."/>
            <person name="Mei H."/>
            <person name="Zhang T."/>
            <person name="Gao T."/>
            <person name="Zhang H."/>
        </authorList>
    </citation>
    <scope>NUCLEOTIDE SEQUENCE</scope>
    <source>
        <strain evidence="1">KEN1</strain>
    </source>
</reference>
<reference evidence="1" key="1">
    <citation type="submission" date="2020-06" db="EMBL/GenBank/DDBJ databases">
        <authorList>
            <person name="Li T."/>
            <person name="Hu X."/>
            <person name="Zhang T."/>
            <person name="Song X."/>
            <person name="Zhang H."/>
            <person name="Dai N."/>
            <person name="Sheng W."/>
            <person name="Hou X."/>
            <person name="Wei L."/>
        </authorList>
    </citation>
    <scope>NUCLEOTIDE SEQUENCE</scope>
    <source>
        <strain evidence="1">KEN1</strain>
        <tissue evidence="1">Leaf</tissue>
    </source>
</reference>
<protein>
    <submittedName>
        <fullName evidence="1">Uncharacterized protein</fullName>
    </submittedName>
</protein>
<dbReference type="EMBL" id="JACGWN010000008">
    <property type="protein sequence ID" value="KAL0439175.1"/>
    <property type="molecule type" value="Genomic_DNA"/>
</dbReference>
<name>A0AAW2WD30_9LAMI</name>
<proteinExistence type="predicted"/>
<evidence type="ECO:0000313" key="1">
    <source>
        <dbReference type="EMBL" id="KAL0439175.1"/>
    </source>
</evidence>